<keyword evidence="3" id="KW-1185">Reference proteome</keyword>
<dbReference type="GeneID" id="114601078"/>
<feature type="compositionally biased region" description="Basic residues" evidence="1">
    <location>
        <begin position="1"/>
        <end position="11"/>
    </location>
</feature>
<dbReference type="PANTHER" id="PTHR14389:SF3">
    <property type="entry name" value="PROTEIN FAM111A-LIKE"/>
    <property type="match status" value="1"/>
</dbReference>
<accession>A0A670HQX6</accession>
<dbReference type="RefSeq" id="XP_028593947.1">
    <property type="nucleotide sequence ID" value="XM_028738114.1"/>
</dbReference>
<reference evidence="2 3" key="1">
    <citation type="journal article" date="2019" name="Proc. Natl. Acad. Sci. U.S.A.">
        <title>Regulatory changes in pterin and carotenoid genes underlie balanced color polymorphisms in the wall lizard.</title>
        <authorList>
            <person name="Andrade P."/>
            <person name="Pinho C."/>
            <person name="Perez I de Lanuza G."/>
            <person name="Afonso S."/>
            <person name="Brejcha J."/>
            <person name="Rubin C.J."/>
            <person name="Wallerman O."/>
            <person name="Pereira P."/>
            <person name="Sabatino S.J."/>
            <person name="Bellati A."/>
            <person name="Pellitteri-Rosa D."/>
            <person name="Bosakova Z."/>
            <person name="Bunikis I."/>
            <person name="Carretero M.A."/>
            <person name="Feiner N."/>
            <person name="Marsik P."/>
            <person name="Pauperio F."/>
            <person name="Salvi D."/>
            <person name="Soler L."/>
            <person name="While G.M."/>
            <person name="Uller T."/>
            <person name="Font E."/>
            <person name="Andersson L."/>
            <person name="Carneiro M."/>
        </authorList>
    </citation>
    <scope>NUCLEOTIDE SEQUENCE</scope>
</reference>
<dbReference type="PANTHER" id="PTHR14389">
    <property type="entry name" value="SI:CH1073-475A24.1"/>
    <property type="match status" value="1"/>
</dbReference>
<feature type="compositionally biased region" description="Polar residues" evidence="1">
    <location>
        <begin position="34"/>
        <end position="58"/>
    </location>
</feature>
<dbReference type="InterPro" id="IPR043504">
    <property type="entry name" value="Peptidase_S1_PA_chymotrypsin"/>
</dbReference>
<dbReference type="Pfam" id="PF13365">
    <property type="entry name" value="Trypsin_2"/>
    <property type="match status" value="1"/>
</dbReference>
<protein>
    <submittedName>
        <fullName evidence="2">FAM111 trypsin like peptidase A</fullName>
    </submittedName>
</protein>
<dbReference type="AlphaFoldDB" id="A0A670HQX6"/>
<proteinExistence type="predicted"/>
<evidence type="ECO:0000313" key="3">
    <source>
        <dbReference type="Proteomes" id="UP000472272"/>
    </source>
</evidence>
<dbReference type="Gene3D" id="2.40.10.10">
    <property type="entry name" value="Trypsin-like serine proteases"/>
    <property type="match status" value="2"/>
</dbReference>
<dbReference type="InterPro" id="IPR009003">
    <property type="entry name" value="Peptidase_S1_PA"/>
</dbReference>
<dbReference type="GO" id="GO:0006260">
    <property type="term" value="P:DNA replication"/>
    <property type="evidence" value="ECO:0007669"/>
    <property type="project" value="TreeGrafter"/>
</dbReference>
<organism evidence="2 3">
    <name type="scientific">Podarcis muralis</name>
    <name type="common">Wall lizard</name>
    <name type="synonym">Lacerta muralis</name>
    <dbReference type="NCBI Taxonomy" id="64176"/>
    <lineage>
        <taxon>Eukaryota</taxon>
        <taxon>Metazoa</taxon>
        <taxon>Chordata</taxon>
        <taxon>Craniata</taxon>
        <taxon>Vertebrata</taxon>
        <taxon>Euteleostomi</taxon>
        <taxon>Lepidosauria</taxon>
        <taxon>Squamata</taxon>
        <taxon>Bifurcata</taxon>
        <taxon>Unidentata</taxon>
        <taxon>Episquamata</taxon>
        <taxon>Laterata</taxon>
        <taxon>Lacertibaenia</taxon>
        <taxon>Lacertidae</taxon>
        <taxon>Podarcis</taxon>
    </lineage>
</organism>
<gene>
    <name evidence="2" type="primary">LOC114601078</name>
</gene>
<dbReference type="OMA" id="KEGCKLC"/>
<dbReference type="GO" id="GO:0000785">
    <property type="term" value="C:chromatin"/>
    <property type="evidence" value="ECO:0007669"/>
    <property type="project" value="TreeGrafter"/>
</dbReference>
<dbReference type="Ensembl" id="ENSPMRT00000001576.1">
    <property type="protein sequence ID" value="ENSPMRP00000001484.1"/>
    <property type="gene ID" value="ENSPMRG00000001106.1"/>
</dbReference>
<reference evidence="2" key="2">
    <citation type="submission" date="2025-05" db="UniProtKB">
        <authorList>
            <consortium name="Ensembl"/>
        </authorList>
    </citation>
    <scope>IDENTIFICATION</scope>
</reference>
<dbReference type="Ensembl" id="ENSPMRT00000001568.1">
    <property type="protein sequence ID" value="ENSPMRP00000001477.1"/>
    <property type="gene ID" value="ENSPMRG00000001106.1"/>
</dbReference>
<dbReference type="Ensembl" id="ENSPMRT00000001571.1">
    <property type="protein sequence ID" value="ENSPMRP00000001480.1"/>
    <property type="gene ID" value="ENSPMRG00000001106.1"/>
</dbReference>
<evidence type="ECO:0000313" key="2">
    <source>
        <dbReference type="Ensembl" id="ENSPMRP00000001477.1"/>
    </source>
</evidence>
<evidence type="ECO:0000256" key="1">
    <source>
        <dbReference type="SAM" id="MobiDB-lite"/>
    </source>
</evidence>
<dbReference type="SUPFAM" id="SSF50494">
    <property type="entry name" value="Trypsin-like serine proteases"/>
    <property type="match status" value="1"/>
</dbReference>
<dbReference type="KEGG" id="pmua:114601078"/>
<name>A0A670HQX6_PODMU</name>
<dbReference type="OrthoDB" id="10025068at2759"/>
<dbReference type="GO" id="GO:0005634">
    <property type="term" value="C:nucleus"/>
    <property type="evidence" value="ECO:0007669"/>
    <property type="project" value="TreeGrafter"/>
</dbReference>
<sequence>MESHIRKSSVKRKSDIRPFLKRENEASPSVKRVGSTSAPTLKTETGNHPTRNTLPSSEKSTDEEREFTVNLTGDGKDHMVKGSLHDSVLSALKATKDICTHMEKSKGKEIYLIGKKGIEGCINLGMPLKYMPDGSHCVMKCYKVQQLEDSAGLGYRQHENREEECILFFIDPKPTQNSKLIRCSQLLKEYCKLCVCAPKGETIKDALCSDGRFTPELKEKDWRLMEGSKAIANTHSVNNLSDKTFYVEMTKSAKSGGGAKSHQVPQVPHGRQLQTCHYFKIDLLSFYPGLKDQKEIMDNFFAKTKDAQEHKKEVLKVCRANYSKEISNAITVKMLKKQATLSQSVGYIKWGISRKEGEATCFVLCNSYILTCHHVVRSIVGEGIEEKEWASKISKAAHVTFSYEGDHPKDEDFFSLEEWFEIYDVVLDFAILKLKENGNKSRLPPGLVKLCSPPPFDGLTYIIGHPGGETKSLDACSVVTVCKRQKESLDRWQQGNEAEHSNTNCGYDPKSCIHMLNPGVFFPVFNNPDVLTYDTSFFWGSSGSPVFDRDGQLVAMHAAGYVYGNNSKQRSIIEFGYLMTSILSVIEKKDKSWYDSEIGPFRQASYATEEATVCVEPMDVD</sequence>
<dbReference type="RefSeq" id="XP_028593956.1">
    <property type="nucleotide sequence ID" value="XM_028738123.1"/>
</dbReference>
<feature type="compositionally biased region" description="Basic and acidic residues" evidence="1">
    <location>
        <begin position="12"/>
        <end position="25"/>
    </location>
</feature>
<dbReference type="GeneTree" id="ENSGT00390000005182"/>
<dbReference type="Proteomes" id="UP000472272">
    <property type="component" value="Chromosome 1"/>
</dbReference>
<feature type="region of interest" description="Disordered" evidence="1">
    <location>
        <begin position="1"/>
        <end position="64"/>
    </location>
</feature>